<dbReference type="InterPro" id="IPR025405">
    <property type="entry name" value="DUF4131"/>
</dbReference>
<evidence type="ECO:0000259" key="7">
    <source>
        <dbReference type="Pfam" id="PF03772"/>
    </source>
</evidence>
<comment type="subcellular location">
    <subcellularLocation>
        <location evidence="1">Cell membrane</location>
        <topology evidence="1">Multi-pass membrane protein</topology>
    </subcellularLocation>
</comment>
<feature type="transmembrane region" description="Helical" evidence="6">
    <location>
        <begin position="57"/>
        <end position="75"/>
    </location>
</feature>
<keyword evidence="4 6" id="KW-1133">Transmembrane helix</keyword>
<gene>
    <name evidence="9" type="ORF">A3B14_03120</name>
</gene>
<evidence type="ECO:0000313" key="10">
    <source>
        <dbReference type="Proteomes" id="UP000176800"/>
    </source>
</evidence>
<feature type="domain" description="ComEC/Rec2-related protein" evidence="7">
    <location>
        <begin position="224"/>
        <end position="487"/>
    </location>
</feature>
<evidence type="ECO:0000259" key="8">
    <source>
        <dbReference type="Pfam" id="PF13567"/>
    </source>
</evidence>
<feature type="transmembrane region" description="Helical" evidence="6">
    <location>
        <begin position="276"/>
        <end position="309"/>
    </location>
</feature>
<evidence type="ECO:0000256" key="6">
    <source>
        <dbReference type="SAM" id="Phobius"/>
    </source>
</evidence>
<comment type="caution">
    <text evidence="9">The sequence shown here is derived from an EMBL/GenBank/DDBJ whole genome shotgun (WGS) entry which is preliminary data.</text>
</comment>
<feature type="transmembrane region" description="Helical" evidence="6">
    <location>
        <begin position="373"/>
        <end position="393"/>
    </location>
</feature>
<dbReference type="InterPro" id="IPR004477">
    <property type="entry name" value="ComEC_N"/>
</dbReference>
<dbReference type="AlphaFoldDB" id="A0A1G2U4H7"/>
<dbReference type="PANTHER" id="PTHR30619:SF1">
    <property type="entry name" value="RECOMBINATION PROTEIN 2"/>
    <property type="match status" value="1"/>
</dbReference>
<feature type="transmembrane region" description="Helical" evidence="6">
    <location>
        <begin position="426"/>
        <end position="452"/>
    </location>
</feature>
<organism evidence="9 10">
    <name type="scientific">Candidatus Zambryskibacteria bacterium RIFCSPLOWO2_01_FULL_45_21</name>
    <dbReference type="NCBI Taxonomy" id="1802761"/>
    <lineage>
        <taxon>Bacteria</taxon>
        <taxon>Candidatus Zambryskiibacteriota</taxon>
    </lineage>
</organism>
<proteinExistence type="predicted"/>
<evidence type="ECO:0000256" key="2">
    <source>
        <dbReference type="ARBA" id="ARBA00022475"/>
    </source>
</evidence>
<protein>
    <recommendedName>
        <fullName evidence="11">ComEC/Rec2-related protein domain-containing protein</fullName>
    </recommendedName>
</protein>
<evidence type="ECO:0000256" key="5">
    <source>
        <dbReference type="ARBA" id="ARBA00023136"/>
    </source>
</evidence>
<dbReference type="PANTHER" id="PTHR30619">
    <property type="entry name" value="DNA INTERNALIZATION/COMPETENCE PROTEIN COMEC/REC2"/>
    <property type="match status" value="1"/>
</dbReference>
<evidence type="ECO:0000313" key="9">
    <source>
        <dbReference type="EMBL" id="OHB04405.1"/>
    </source>
</evidence>
<feature type="transmembrane region" description="Helical" evidence="6">
    <location>
        <begin position="345"/>
        <end position="361"/>
    </location>
</feature>
<keyword evidence="2" id="KW-1003">Cell membrane</keyword>
<reference evidence="9 10" key="1">
    <citation type="journal article" date="2016" name="Nat. Commun.">
        <title>Thousands of microbial genomes shed light on interconnected biogeochemical processes in an aquifer system.</title>
        <authorList>
            <person name="Anantharaman K."/>
            <person name="Brown C.T."/>
            <person name="Hug L.A."/>
            <person name="Sharon I."/>
            <person name="Castelle C.J."/>
            <person name="Probst A.J."/>
            <person name="Thomas B.C."/>
            <person name="Singh A."/>
            <person name="Wilkins M.J."/>
            <person name="Karaoz U."/>
            <person name="Brodie E.L."/>
            <person name="Williams K.H."/>
            <person name="Hubbard S.S."/>
            <person name="Banfield J.F."/>
        </authorList>
    </citation>
    <scope>NUCLEOTIDE SEQUENCE [LARGE SCALE GENOMIC DNA]</scope>
</reference>
<dbReference type="GO" id="GO:0005886">
    <property type="term" value="C:plasma membrane"/>
    <property type="evidence" value="ECO:0007669"/>
    <property type="project" value="UniProtKB-SubCell"/>
</dbReference>
<feature type="transmembrane region" description="Helical" evidence="6">
    <location>
        <begin position="245"/>
        <end position="264"/>
    </location>
</feature>
<feature type="transmembrane region" description="Helical" evidence="6">
    <location>
        <begin position="464"/>
        <end position="486"/>
    </location>
</feature>
<evidence type="ECO:0008006" key="11">
    <source>
        <dbReference type="Google" id="ProtNLM"/>
    </source>
</evidence>
<feature type="domain" description="DUF4131" evidence="8">
    <location>
        <begin position="35"/>
        <end position="185"/>
    </location>
</feature>
<evidence type="ECO:0000256" key="4">
    <source>
        <dbReference type="ARBA" id="ARBA00022989"/>
    </source>
</evidence>
<name>A0A1G2U4H7_9BACT</name>
<keyword evidence="3 6" id="KW-0812">Transmembrane</keyword>
<feature type="transmembrane region" description="Helical" evidence="6">
    <location>
        <begin position="399"/>
        <end position="419"/>
    </location>
</feature>
<keyword evidence="5 6" id="KW-0472">Membrane</keyword>
<dbReference type="Proteomes" id="UP000176800">
    <property type="component" value="Unassembled WGS sequence"/>
</dbReference>
<sequence length="507" mass="55808">MEYRLDKAKIIYSALFGFLFGVAAAPFLGVSIFTALWFALLALILGFSLFVFLPSELSHSVFIVIFLIAAALGVVRFQEKDTVALNPVIEQSVGGKVSMTGEVANYPERRESNTRIILKLEERETRVLVWAPHYPEVSYGDYLEVTGTLKKPEMFATDEGGVFNYPEYLAKDGIYYEVSFADVEIVGHGGGNRIVSALFGIRKSFSEALERVIKEPESSLARGILLGERSGLGEELENSFRTSGIVHIIVLSGYNIAIVAAVVLRFFSKLPKRAALLLAAIGIVLFAVMVGGGATVARATIFALFVLLAKSQYRNVHIGRALLLVASLMVAINPKIIFYDPSFQLSFLATVGLVWFSPKVLGKLRFMKGKLEFLKEIIGTTIATQIMVLPWILHLTGNLPVFSLPVNAVVLPLIPFVMLSSFVSAVLGLFSASLAFPFAIVSQTVLQFVIFVSKEVSQFEFSAILFKPFPIFLTALIYAVIWALMYRVNVRTAISKFLLNFSLPHSS</sequence>
<evidence type="ECO:0000256" key="3">
    <source>
        <dbReference type="ARBA" id="ARBA00022692"/>
    </source>
</evidence>
<dbReference type="InterPro" id="IPR052159">
    <property type="entry name" value="Competence_DNA_uptake"/>
</dbReference>
<dbReference type="Pfam" id="PF13567">
    <property type="entry name" value="DUF4131"/>
    <property type="match status" value="1"/>
</dbReference>
<feature type="transmembrane region" description="Helical" evidence="6">
    <location>
        <begin position="12"/>
        <end position="45"/>
    </location>
</feature>
<feature type="transmembrane region" description="Helical" evidence="6">
    <location>
        <begin position="321"/>
        <end position="339"/>
    </location>
</feature>
<dbReference type="NCBIfam" id="TIGR00360">
    <property type="entry name" value="ComEC_N-term"/>
    <property type="match status" value="1"/>
</dbReference>
<accession>A0A1G2U4H7</accession>
<evidence type="ECO:0000256" key="1">
    <source>
        <dbReference type="ARBA" id="ARBA00004651"/>
    </source>
</evidence>
<dbReference type="Pfam" id="PF03772">
    <property type="entry name" value="Competence"/>
    <property type="match status" value="1"/>
</dbReference>
<dbReference type="EMBL" id="MHWE01000006">
    <property type="protein sequence ID" value="OHB04405.1"/>
    <property type="molecule type" value="Genomic_DNA"/>
</dbReference>